<dbReference type="InterPro" id="IPR023210">
    <property type="entry name" value="NADP_OxRdtase_dom"/>
</dbReference>
<accession>A0A1Q9CGP9</accession>
<gene>
    <name evidence="6" type="primary">GALUR</name>
    <name evidence="6" type="ORF">AK812_SmicGene37269</name>
</gene>
<dbReference type="AlphaFoldDB" id="A0A1Q9CGP9"/>
<proteinExistence type="inferred from homology"/>
<reference evidence="6 7" key="1">
    <citation type="submission" date="2016-02" db="EMBL/GenBank/DDBJ databases">
        <title>Genome analysis of coral dinoflagellate symbionts highlights evolutionary adaptations to a symbiotic lifestyle.</title>
        <authorList>
            <person name="Aranda M."/>
            <person name="Li Y."/>
            <person name="Liew Y.J."/>
            <person name="Baumgarten S."/>
            <person name="Simakov O."/>
            <person name="Wilson M."/>
            <person name="Piel J."/>
            <person name="Ashoor H."/>
            <person name="Bougouffa S."/>
            <person name="Bajic V.B."/>
            <person name="Ryu T."/>
            <person name="Ravasi T."/>
            <person name="Bayer T."/>
            <person name="Micklem G."/>
            <person name="Kim H."/>
            <person name="Bhak J."/>
            <person name="Lajeunesse T.C."/>
            <person name="Voolstra C.R."/>
        </authorList>
    </citation>
    <scope>NUCLEOTIDE SEQUENCE [LARGE SCALE GENOMIC DNA]</scope>
    <source>
        <strain evidence="6 7">CCMP2467</strain>
    </source>
</reference>
<feature type="domain" description="NADP-dependent oxidoreductase" evidence="5">
    <location>
        <begin position="40"/>
        <end position="117"/>
    </location>
</feature>
<dbReference type="PANTHER" id="PTHR43827:SF3">
    <property type="entry name" value="NADP-DEPENDENT OXIDOREDUCTASE DOMAIN-CONTAINING PROTEIN"/>
    <property type="match status" value="1"/>
</dbReference>
<dbReference type="Gene3D" id="3.20.20.100">
    <property type="entry name" value="NADP-dependent oxidoreductase domain"/>
    <property type="match status" value="1"/>
</dbReference>
<evidence type="ECO:0000256" key="2">
    <source>
        <dbReference type="ARBA" id="ARBA00022857"/>
    </source>
</evidence>
<evidence type="ECO:0000313" key="7">
    <source>
        <dbReference type="Proteomes" id="UP000186817"/>
    </source>
</evidence>
<feature type="region of interest" description="Disordered" evidence="4">
    <location>
        <begin position="158"/>
        <end position="197"/>
    </location>
</feature>
<evidence type="ECO:0000256" key="3">
    <source>
        <dbReference type="ARBA" id="ARBA00023002"/>
    </source>
</evidence>
<feature type="compositionally biased region" description="Acidic residues" evidence="4">
    <location>
        <begin position="187"/>
        <end position="197"/>
    </location>
</feature>
<dbReference type="InterPro" id="IPR036812">
    <property type="entry name" value="NAD(P)_OxRdtase_dom_sf"/>
</dbReference>
<dbReference type="InterPro" id="IPR020471">
    <property type="entry name" value="AKR"/>
</dbReference>
<evidence type="ECO:0000259" key="5">
    <source>
        <dbReference type="Pfam" id="PF00248"/>
    </source>
</evidence>
<evidence type="ECO:0000256" key="1">
    <source>
        <dbReference type="ARBA" id="ARBA00007905"/>
    </source>
</evidence>
<dbReference type="Proteomes" id="UP000186817">
    <property type="component" value="Unassembled WGS sequence"/>
</dbReference>
<dbReference type="GO" id="GO:0016616">
    <property type="term" value="F:oxidoreductase activity, acting on the CH-OH group of donors, NAD or NADP as acceptor"/>
    <property type="evidence" value="ECO:0007669"/>
    <property type="project" value="UniProtKB-ARBA"/>
</dbReference>
<evidence type="ECO:0000256" key="4">
    <source>
        <dbReference type="SAM" id="MobiDB-lite"/>
    </source>
</evidence>
<comment type="caution">
    <text evidence="6">The sequence shown here is derived from an EMBL/GenBank/DDBJ whole genome shotgun (WGS) entry which is preliminary data.</text>
</comment>
<dbReference type="PANTHER" id="PTHR43827">
    <property type="entry name" value="2,5-DIKETO-D-GLUCONIC ACID REDUCTASE"/>
    <property type="match status" value="1"/>
</dbReference>
<keyword evidence="2" id="KW-0521">NADP</keyword>
<name>A0A1Q9CGP9_SYMMI</name>
<sequence length="197" mass="21185">MFIKTRPIFVAVVVLKIVRVPRYHEYSYLQIHLLVHDDRGIVVQAWGPLGSGSLGIGASKLAEEIGQKYGKSAAQVALRWILQTGATFTTQSKNKDHLKEDLQIFDFSLADEEVLQLSDMSTSLAGRLSAVADVAVPVGGAVGGALLISAVLDSLDAKSDAKPTGSAVKKATLPEPEKQQKKKKSEDEDEDEDDGAL</sequence>
<comment type="similarity">
    <text evidence="1">Belongs to the aldo/keto reductase family.</text>
</comment>
<dbReference type="SUPFAM" id="SSF51430">
    <property type="entry name" value="NAD(P)-linked oxidoreductase"/>
    <property type="match status" value="1"/>
</dbReference>
<dbReference type="EMBL" id="LSRX01001224">
    <property type="protein sequence ID" value="OLP82104.1"/>
    <property type="molecule type" value="Genomic_DNA"/>
</dbReference>
<dbReference type="OrthoDB" id="440678at2759"/>
<evidence type="ECO:0000313" key="6">
    <source>
        <dbReference type="EMBL" id="OLP82104.1"/>
    </source>
</evidence>
<keyword evidence="3" id="KW-0560">Oxidoreductase</keyword>
<dbReference type="Pfam" id="PF00248">
    <property type="entry name" value="Aldo_ket_red"/>
    <property type="match status" value="1"/>
</dbReference>
<organism evidence="6 7">
    <name type="scientific">Symbiodinium microadriaticum</name>
    <name type="common">Dinoflagellate</name>
    <name type="synonym">Zooxanthella microadriatica</name>
    <dbReference type="NCBI Taxonomy" id="2951"/>
    <lineage>
        <taxon>Eukaryota</taxon>
        <taxon>Sar</taxon>
        <taxon>Alveolata</taxon>
        <taxon>Dinophyceae</taxon>
        <taxon>Suessiales</taxon>
        <taxon>Symbiodiniaceae</taxon>
        <taxon>Symbiodinium</taxon>
    </lineage>
</organism>
<protein>
    <submittedName>
        <fullName evidence="6">D-galacturonate reductase</fullName>
    </submittedName>
</protein>
<keyword evidence="7" id="KW-1185">Reference proteome</keyword>